<evidence type="ECO:0000256" key="4">
    <source>
        <dbReference type="PROSITE-ProRule" id="PRU00409"/>
    </source>
</evidence>
<dbReference type="SUPFAM" id="SSF56059">
    <property type="entry name" value="Glutathione synthetase ATP-binding domain-like"/>
    <property type="match status" value="1"/>
</dbReference>
<reference evidence="6 7" key="1">
    <citation type="journal article" date="2019" name="Int. J. Syst. Evol. Microbiol.">
        <title>The Global Catalogue of Microorganisms (GCM) 10K type strain sequencing project: providing services to taxonomists for standard genome sequencing and annotation.</title>
        <authorList>
            <consortium name="The Broad Institute Genomics Platform"/>
            <consortium name="The Broad Institute Genome Sequencing Center for Infectious Disease"/>
            <person name="Wu L."/>
            <person name="Ma J."/>
        </authorList>
    </citation>
    <scope>NUCLEOTIDE SEQUENCE [LARGE SCALE GENOMIC DNA]</scope>
    <source>
        <strain evidence="6 7">JCM 14559</strain>
    </source>
</reference>
<feature type="domain" description="ATP-grasp" evidence="5">
    <location>
        <begin position="122"/>
        <end position="292"/>
    </location>
</feature>
<keyword evidence="2 4" id="KW-0547">Nucleotide-binding</keyword>
<protein>
    <submittedName>
        <fullName evidence="6">ATP-grasp domain-containing protein</fullName>
    </submittedName>
</protein>
<dbReference type="Gene3D" id="3.40.50.20">
    <property type="match status" value="1"/>
</dbReference>
<dbReference type="RefSeq" id="WP_344555471.1">
    <property type="nucleotide sequence ID" value="NZ_BAAANS010000041.1"/>
</dbReference>
<proteinExistence type="predicted"/>
<dbReference type="PANTHER" id="PTHR43585:SF2">
    <property type="entry name" value="ATP-GRASP ENZYME FSQD"/>
    <property type="match status" value="1"/>
</dbReference>
<dbReference type="PROSITE" id="PS50975">
    <property type="entry name" value="ATP_GRASP"/>
    <property type="match status" value="1"/>
</dbReference>
<evidence type="ECO:0000256" key="1">
    <source>
        <dbReference type="ARBA" id="ARBA00022598"/>
    </source>
</evidence>
<keyword evidence="3 4" id="KW-0067">ATP-binding</keyword>
<dbReference type="EMBL" id="BAAANS010000041">
    <property type="protein sequence ID" value="GAA2111690.1"/>
    <property type="molecule type" value="Genomic_DNA"/>
</dbReference>
<dbReference type="InterPro" id="IPR052032">
    <property type="entry name" value="ATP-dep_AA_Ligase"/>
</dbReference>
<keyword evidence="7" id="KW-1185">Reference proteome</keyword>
<evidence type="ECO:0000256" key="3">
    <source>
        <dbReference type="ARBA" id="ARBA00022840"/>
    </source>
</evidence>
<evidence type="ECO:0000313" key="6">
    <source>
        <dbReference type="EMBL" id="GAA2111690.1"/>
    </source>
</evidence>
<dbReference type="Gene3D" id="3.30.470.20">
    <property type="entry name" value="ATP-grasp fold, B domain"/>
    <property type="match status" value="1"/>
</dbReference>
<comment type="caution">
    <text evidence="6">The sequence shown here is derived from an EMBL/GenBank/DDBJ whole genome shotgun (WGS) entry which is preliminary data.</text>
</comment>
<dbReference type="Pfam" id="PF15632">
    <property type="entry name" value="ATPgrasp_Ter"/>
    <property type="match status" value="1"/>
</dbReference>
<organism evidence="6 7">
    <name type="scientific">Kitasatospora saccharophila</name>
    <dbReference type="NCBI Taxonomy" id="407973"/>
    <lineage>
        <taxon>Bacteria</taxon>
        <taxon>Bacillati</taxon>
        <taxon>Actinomycetota</taxon>
        <taxon>Actinomycetes</taxon>
        <taxon>Kitasatosporales</taxon>
        <taxon>Streptomycetaceae</taxon>
        <taxon>Kitasatospora</taxon>
    </lineage>
</organism>
<evidence type="ECO:0000256" key="2">
    <source>
        <dbReference type="ARBA" id="ARBA00022741"/>
    </source>
</evidence>
<keyword evidence="1" id="KW-0436">Ligase</keyword>
<evidence type="ECO:0000259" key="5">
    <source>
        <dbReference type="PROSITE" id="PS50975"/>
    </source>
</evidence>
<dbReference type="PANTHER" id="PTHR43585">
    <property type="entry name" value="FUMIPYRROLE BIOSYNTHESIS PROTEIN C"/>
    <property type="match status" value="1"/>
</dbReference>
<accession>A0ABN2XHR8</accession>
<gene>
    <name evidence="6" type="ORF">GCM10009759_53930</name>
</gene>
<dbReference type="Proteomes" id="UP001500897">
    <property type="component" value="Unassembled WGS sequence"/>
</dbReference>
<dbReference type="InterPro" id="IPR011761">
    <property type="entry name" value="ATP-grasp"/>
</dbReference>
<evidence type="ECO:0000313" key="7">
    <source>
        <dbReference type="Proteomes" id="UP001500897"/>
    </source>
</evidence>
<name>A0ABN2XHR8_9ACTN</name>
<sequence>MTTDEREAEMTVRVLVTGGGGPAGVVLAREVARAGLVPVVGDADPQGAGLHLGYESVPLPAAREAGFARRLLAAAVHRECAAVLVTVGEELEQLAGREREFTDQGIAAWFPGERTVTACLDKWAFAGAIAGIPAPGTALGGPGALPGPWIVKPRRGRGSRDVHAVHDPADFPTLLRRVPEPIVQTLLPGREFTADCLIGRDGTVHAAVPRWRTQVRGGIATRGTTFADPRVDELVERLTGALGLTGLVNVQGFLAADGPARVVEVNPRCSGGLPISLAAGADLVGQYLRLLLGGAADPAALRYEPGVTTVRSFTEHRVHGFGPDVRVAEGG</sequence>